<dbReference type="GO" id="GO:0006281">
    <property type="term" value="P:DNA repair"/>
    <property type="evidence" value="ECO:0007669"/>
    <property type="project" value="UniProtKB-KW"/>
</dbReference>
<evidence type="ECO:0000256" key="1">
    <source>
        <dbReference type="ARBA" id="ARBA00006612"/>
    </source>
</evidence>
<organism evidence="6 7">
    <name type="scientific">Intoshia linei</name>
    <dbReference type="NCBI Taxonomy" id="1819745"/>
    <lineage>
        <taxon>Eukaryota</taxon>
        <taxon>Metazoa</taxon>
        <taxon>Spiralia</taxon>
        <taxon>Lophotrochozoa</taxon>
        <taxon>Mesozoa</taxon>
        <taxon>Orthonectida</taxon>
        <taxon>Rhopaluridae</taxon>
        <taxon>Intoshia</taxon>
    </lineage>
</organism>
<dbReference type="EMBL" id="LWCA01000967">
    <property type="protein sequence ID" value="OAF66318.1"/>
    <property type="molecule type" value="Genomic_DNA"/>
</dbReference>
<evidence type="ECO:0000256" key="3">
    <source>
        <dbReference type="ARBA" id="ARBA00022763"/>
    </source>
</evidence>
<dbReference type="Pfam" id="PF15630">
    <property type="entry name" value="CENP-S"/>
    <property type="match status" value="1"/>
</dbReference>
<keyword evidence="4" id="KW-0238">DNA-binding</keyword>
<keyword evidence="7" id="KW-1185">Reference proteome</keyword>
<evidence type="ECO:0000256" key="2">
    <source>
        <dbReference type="ARBA" id="ARBA00016400"/>
    </source>
</evidence>
<dbReference type="AlphaFoldDB" id="A0A177AWC3"/>
<name>A0A177AWC3_9BILA</name>
<dbReference type="GO" id="GO:0000712">
    <property type="term" value="P:resolution of meiotic recombination intermediates"/>
    <property type="evidence" value="ECO:0007669"/>
    <property type="project" value="TreeGrafter"/>
</dbReference>
<comment type="caution">
    <text evidence="6">The sequence shown here is derived from an EMBL/GenBank/DDBJ whole genome shotgun (WGS) entry which is preliminary data.</text>
</comment>
<accession>A0A177AWC3</accession>
<comment type="similarity">
    <text evidence="1">Belongs to the TAF9 family. CENP-S/MHF1 subfamily.</text>
</comment>
<dbReference type="InterPro" id="IPR029003">
    <property type="entry name" value="CENP-S/Mhf1"/>
</dbReference>
<dbReference type="OrthoDB" id="1872155at2759"/>
<sequence>MDTELECILKNCTEICHKMLQKHKKKATPDYLNFLDQIIKTQLEMMCYDLKAFSGHAKRSTIGIEDIKLLLRRNDDICKLVMANCNICERKKKN</sequence>
<dbReference type="GO" id="GO:0003677">
    <property type="term" value="F:DNA binding"/>
    <property type="evidence" value="ECO:0007669"/>
    <property type="project" value="UniProtKB-KW"/>
</dbReference>
<reference evidence="6 7" key="1">
    <citation type="submission" date="2016-04" db="EMBL/GenBank/DDBJ databases">
        <title>The genome of Intoshia linei affirms orthonectids as highly simplified spiralians.</title>
        <authorList>
            <person name="Mikhailov K.V."/>
            <person name="Slusarev G.S."/>
            <person name="Nikitin M.A."/>
            <person name="Logacheva M.D."/>
            <person name="Penin A."/>
            <person name="Aleoshin V."/>
            <person name="Panchin Y.V."/>
        </authorList>
    </citation>
    <scope>NUCLEOTIDE SEQUENCE [LARGE SCALE GENOMIC DNA]</scope>
    <source>
        <strain evidence="6">Intl2013</strain>
        <tissue evidence="6">Whole animal</tissue>
    </source>
</reference>
<evidence type="ECO:0000313" key="7">
    <source>
        <dbReference type="Proteomes" id="UP000078046"/>
    </source>
</evidence>
<proteinExistence type="inferred from homology"/>
<dbReference type="SUPFAM" id="SSF47113">
    <property type="entry name" value="Histone-fold"/>
    <property type="match status" value="1"/>
</dbReference>
<dbReference type="PANTHER" id="PTHR22980:SF0">
    <property type="entry name" value="CENTROMERE PROTEIN S"/>
    <property type="match status" value="1"/>
</dbReference>
<dbReference type="PANTHER" id="PTHR22980">
    <property type="entry name" value="CORTISTATIN"/>
    <property type="match status" value="1"/>
</dbReference>
<dbReference type="Proteomes" id="UP000078046">
    <property type="component" value="Unassembled WGS sequence"/>
</dbReference>
<keyword evidence="5" id="KW-0234">DNA repair</keyword>
<evidence type="ECO:0000256" key="4">
    <source>
        <dbReference type="ARBA" id="ARBA00023125"/>
    </source>
</evidence>
<dbReference type="InterPro" id="IPR009072">
    <property type="entry name" value="Histone-fold"/>
</dbReference>
<keyword evidence="3" id="KW-0227">DNA damage</keyword>
<dbReference type="GO" id="GO:0071821">
    <property type="term" value="C:FANCM-MHF complex"/>
    <property type="evidence" value="ECO:0007669"/>
    <property type="project" value="InterPro"/>
</dbReference>
<protein>
    <recommendedName>
        <fullName evidence="2">Centromere protein S</fullName>
    </recommendedName>
</protein>
<gene>
    <name evidence="6" type="ORF">A3Q56_05957</name>
</gene>
<dbReference type="Gene3D" id="1.10.20.10">
    <property type="entry name" value="Histone, subunit A"/>
    <property type="match status" value="1"/>
</dbReference>
<evidence type="ECO:0000313" key="6">
    <source>
        <dbReference type="EMBL" id="OAF66318.1"/>
    </source>
</evidence>
<dbReference type="CDD" id="cd22919">
    <property type="entry name" value="HFD_CENP-S"/>
    <property type="match status" value="1"/>
</dbReference>
<dbReference type="GO" id="GO:0046982">
    <property type="term" value="F:protein heterodimerization activity"/>
    <property type="evidence" value="ECO:0007669"/>
    <property type="project" value="InterPro"/>
</dbReference>
<dbReference type="GO" id="GO:0003682">
    <property type="term" value="F:chromatin binding"/>
    <property type="evidence" value="ECO:0007669"/>
    <property type="project" value="TreeGrafter"/>
</dbReference>
<evidence type="ECO:0000256" key="5">
    <source>
        <dbReference type="ARBA" id="ARBA00023204"/>
    </source>
</evidence>
<dbReference type="GO" id="GO:0031297">
    <property type="term" value="P:replication fork processing"/>
    <property type="evidence" value="ECO:0007669"/>
    <property type="project" value="TreeGrafter"/>
</dbReference>